<feature type="domain" description="Methyl-accepting transducer" evidence="4">
    <location>
        <begin position="356"/>
        <end position="578"/>
    </location>
</feature>
<dbReference type="PANTHER" id="PTHR32089:SF112">
    <property type="entry name" value="LYSOZYME-LIKE PROTEIN-RELATED"/>
    <property type="match status" value="1"/>
</dbReference>
<dbReference type="InterPro" id="IPR025991">
    <property type="entry name" value="Chemoreceptor_zinc-bind_dom"/>
</dbReference>
<keyword evidence="1 2" id="KW-0807">Transducer</keyword>
<dbReference type="Pfam" id="PF00015">
    <property type="entry name" value="MCPsignal"/>
    <property type="match status" value="1"/>
</dbReference>
<dbReference type="PANTHER" id="PTHR32089">
    <property type="entry name" value="METHYL-ACCEPTING CHEMOTAXIS PROTEIN MCPB"/>
    <property type="match status" value="1"/>
</dbReference>
<dbReference type="RefSeq" id="WP_420905931.1">
    <property type="nucleotide sequence ID" value="NZ_BAAFGK010000004.1"/>
</dbReference>
<reference evidence="5 6" key="1">
    <citation type="submission" date="2024-09" db="EMBL/GenBank/DDBJ databases">
        <title>Draft genome sequence of Candidatus Magnetaquicoccaceae bacterium FCR-1.</title>
        <authorList>
            <person name="Shimoshige H."/>
            <person name="Shimamura S."/>
            <person name="Taoka A."/>
            <person name="Kobayashi H."/>
            <person name="Maekawa T."/>
        </authorList>
    </citation>
    <scope>NUCLEOTIDE SEQUENCE [LARGE SCALE GENOMIC DNA]</scope>
    <source>
        <strain evidence="5 6">FCR-1</strain>
    </source>
</reference>
<dbReference type="Gene3D" id="1.20.120.30">
    <property type="entry name" value="Aspartate receptor, ligand-binding domain"/>
    <property type="match status" value="1"/>
</dbReference>
<protein>
    <recommendedName>
        <fullName evidence="4">Methyl-accepting transducer domain-containing protein</fullName>
    </recommendedName>
</protein>
<evidence type="ECO:0000259" key="4">
    <source>
        <dbReference type="PROSITE" id="PS50111"/>
    </source>
</evidence>
<evidence type="ECO:0000256" key="2">
    <source>
        <dbReference type="PROSITE-ProRule" id="PRU00284"/>
    </source>
</evidence>
<evidence type="ECO:0000313" key="5">
    <source>
        <dbReference type="EMBL" id="GAB0058251.1"/>
    </source>
</evidence>
<keyword evidence="3" id="KW-0812">Transmembrane</keyword>
<accession>A0ABQ0CBJ1</accession>
<dbReference type="SMART" id="SM00283">
    <property type="entry name" value="MA"/>
    <property type="match status" value="1"/>
</dbReference>
<dbReference type="PROSITE" id="PS50111">
    <property type="entry name" value="CHEMOTAXIS_TRANSDUC_2"/>
    <property type="match status" value="1"/>
</dbReference>
<evidence type="ECO:0000256" key="3">
    <source>
        <dbReference type="SAM" id="Phobius"/>
    </source>
</evidence>
<comment type="caution">
    <text evidence="5">The sequence shown here is derived from an EMBL/GenBank/DDBJ whole genome shotgun (WGS) entry which is preliminary data.</text>
</comment>
<proteinExistence type="predicted"/>
<feature type="transmembrane region" description="Helical" evidence="3">
    <location>
        <begin position="195"/>
        <end position="216"/>
    </location>
</feature>
<dbReference type="Proteomes" id="UP001628193">
    <property type="component" value="Unassembled WGS sequence"/>
</dbReference>
<feature type="transmembrane region" description="Helical" evidence="3">
    <location>
        <begin position="12"/>
        <end position="36"/>
    </location>
</feature>
<keyword evidence="6" id="KW-1185">Reference proteome</keyword>
<evidence type="ECO:0000313" key="6">
    <source>
        <dbReference type="Proteomes" id="UP001628193"/>
    </source>
</evidence>
<dbReference type="InterPro" id="IPR004089">
    <property type="entry name" value="MCPsignal_dom"/>
</dbReference>
<keyword evidence="3" id="KW-1133">Transmembrane helix</keyword>
<dbReference type="Gene3D" id="1.10.287.950">
    <property type="entry name" value="Methyl-accepting chemotaxis protein"/>
    <property type="match status" value="1"/>
</dbReference>
<dbReference type="Pfam" id="PF13682">
    <property type="entry name" value="CZB"/>
    <property type="match status" value="1"/>
</dbReference>
<organism evidence="5 6">
    <name type="scientific">Candidatus Magnetaquiglobus chichijimensis</name>
    <dbReference type="NCBI Taxonomy" id="3141448"/>
    <lineage>
        <taxon>Bacteria</taxon>
        <taxon>Pseudomonadati</taxon>
        <taxon>Pseudomonadota</taxon>
        <taxon>Magnetococcia</taxon>
        <taxon>Magnetococcales</taxon>
        <taxon>Candidatus Magnetaquicoccaceae</taxon>
        <taxon>Candidatus Magnetaquiglobus</taxon>
    </lineage>
</organism>
<name>A0ABQ0CBJ1_9PROT</name>
<dbReference type="EMBL" id="BAAFGK010000004">
    <property type="protein sequence ID" value="GAB0058251.1"/>
    <property type="molecule type" value="Genomic_DNA"/>
</dbReference>
<sequence>MKNVTTGSGLGLRATMIAIVTTLLVSSLVGGGLLIYSLRATLQGYAGISDVVERLNDTTRRMNTLMLMCRRGEKDFLLRRGAGDVEKVVTYSSQLETDAQLARELAKDPLIADPKDVESAGRILASTGRYRDAFLAVVKAVEASGGNLSTAEVTAKIDTMRATVHEIEPLVEEISKRVELRVEQMRAEIAVRSSGLMSTALWVFGILTLIGLGIAVNGARRVLRQIGGEPVVVSDLVSRIASGDLTVRGSGRDVGLLGEIVAMAERLRDMITLIRLQGVSTLPPVNDQIAKAVERLGQVADEVRGSTISAQFSNERLEELIHEQVKSGADYIVRSMVDIGGAVGEQSRAAGVVSLAAEEGSTNTSTLASAAEEISANVGEVNHSLEEVGRMIDSVTASMSRLTRSQEAVRRRCLDADAEASRATGMARNGRQVMEELTESAQLIGQIVQTINNIAEQTNMLALNASIEAAGAGEAGKGFAVVANEVKALARQTAEATGDIGSRIHQIQMQANDAASAVDEIAGVIERLADVNREIVNAADEQALAATDIARSMDGVTRAADTVMRGSQELGSAVDEIARTANTLGNGSRELAETATSMASAIEETATQAEQSNKLAQAMLATVADTVSASQGMRLDMERTRMASERLESTAQTISLLIDALGSVSRRLHDAQASLNTGAPPFDMLRVKTAHLEWLRKLEEMINGEAVMNERDAGDARACPLGMWLFAADEGGRFASLPAYASVESTHDRVHALARAVIRDHAEGRDAREGLQRFNQERDALFLALDQLYVEAARSSG</sequence>
<gene>
    <name evidence="5" type="ORF">SIID45300_02597</name>
</gene>
<keyword evidence="3" id="KW-0472">Membrane</keyword>
<evidence type="ECO:0000256" key="1">
    <source>
        <dbReference type="ARBA" id="ARBA00023224"/>
    </source>
</evidence>
<dbReference type="SUPFAM" id="SSF58104">
    <property type="entry name" value="Methyl-accepting chemotaxis protein (MCP) signaling domain"/>
    <property type="match status" value="1"/>
</dbReference>